<gene>
    <name evidence="7" type="ORF">ACFOUP_05360</name>
</gene>
<evidence type="ECO:0000256" key="3">
    <source>
        <dbReference type="ARBA" id="ARBA00022692"/>
    </source>
</evidence>
<dbReference type="EMBL" id="JBHSAV010000016">
    <property type="protein sequence ID" value="MFC3975792.1"/>
    <property type="molecule type" value="Genomic_DNA"/>
</dbReference>
<evidence type="ECO:0000256" key="5">
    <source>
        <dbReference type="ARBA" id="ARBA00023136"/>
    </source>
</evidence>
<keyword evidence="8" id="KW-1185">Reference proteome</keyword>
<dbReference type="InterPro" id="IPR018513">
    <property type="entry name" value="Cell_synthase_bac"/>
</dbReference>
<keyword evidence="3 6" id="KW-0812">Transmembrane</keyword>
<organism evidence="7 8">
    <name type="scientific">Belliella kenyensis</name>
    <dbReference type="NCBI Taxonomy" id="1472724"/>
    <lineage>
        <taxon>Bacteria</taxon>
        <taxon>Pseudomonadati</taxon>
        <taxon>Bacteroidota</taxon>
        <taxon>Cytophagia</taxon>
        <taxon>Cytophagales</taxon>
        <taxon>Cyclobacteriaceae</taxon>
        <taxon>Belliella</taxon>
    </lineage>
</organism>
<evidence type="ECO:0000256" key="4">
    <source>
        <dbReference type="ARBA" id="ARBA00022989"/>
    </source>
</evidence>
<name>A0ABV8EHP1_9BACT</name>
<evidence type="ECO:0000256" key="2">
    <source>
        <dbReference type="ARBA" id="ARBA00022475"/>
    </source>
</evidence>
<evidence type="ECO:0000256" key="6">
    <source>
        <dbReference type="SAM" id="Phobius"/>
    </source>
</evidence>
<dbReference type="Pfam" id="PF03170">
    <property type="entry name" value="BcsB"/>
    <property type="match status" value="1"/>
</dbReference>
<dbReference type="Gene3D" id="2.60.120.260">
    <property type="entry name" value="Galactose-binding domain-like"/>
    <property type="match status" value="2"/>
</dbReference>
<keyword evidence="4 6" id="KW-1133">Transmembrane helix</keyword>
<sequence>MRLSLLILVLFFNCQLFVIAKDTIKRPFTEFGYPKNTISFGKKSGAVFYIADDPLRDFSQSGFYLEIMVSPLIQKEKSQINIKLDDTPVMSLNLGEQADTLKVFVPLQKRANGSGFLKLAIEPSLWYENEDCMDIDQKSIWLRVSDNSYFLDRTLEPATVKKEWNIAEFLPSVQTILIPKANLESYASAVSHLHFFFLHNQGKNLSLKFLEDADPLDFHHALIVGESSLVKKSLPASFATSKELDSNPIAIYSFEYMDSLRNQTIYLNNLIVTSKNSGDLDILTQNLFTDYGKSVLLNESFSIVEKHTSYDRTYKFDTKQKYNLSELGMDEEVISGKGRVRKNFLIPEFLAKPSLNTLSVDLSVNYSPVGKNDKAYLNVFINNRLLQTYQLDDSGVLEKSIAARKAQFGASNYIGFEFIYIPEGGMCDEAAADFFAQINPKNSFIGLQFHNRIPETLHAFPSNFDGKEVGIIYDYDLSLDDIKHFSKIISLLNIRDTKALGIYLPKVTGTKNITDDAGEMNLILVSRSGNNFESLLQDSPYVEFSKSKIIYRSDELEKFFGFIPDKQLNYVQLLDNGSNKVLKFNLFSKDRLAFEKLLDGFREQFLTNTGNVMIANSKRYFFFDLSQTDVKNQKLESEARFESFWHGYRILIISILAALVIVLLIYIYKKSRFAQKSIEDARK</sequence>
<dbReference type="RefSeq" id="WP_241296006.1">
    <property type="nucleotide sequence ID" value="NZ_JAKZGR010000011.1"/>
</dbReference>
<keyword evidence="2" id="KW-1003">Cell membrane</keyword>
<dbReference type="PANTHER" id="PTHR39083:SF1">
    <property type="entry name" value="CYCLIC DI-GMP-BINDING PROTEIN"/>
    <property type="match status" value="1"/>
</dbReference>
<proteinExistence type="predicted"/>
<dbReference type="PANTHER" id="PTHR39083">
    <property type="entry name" value="CYCLIC DI-GMP-BINDING PROTEIN"/>
    <property type="match status" value="1"/>
</dbReference>
<evidence type="ECO:0000313" key="8">
    <source>
        <dbReference type="Proteomes" id="UP001595766"/>
    </source>
</evidence>
<feature type="transmembrane region" description="Helical" evidence="6">
    <location>
        <begin position="647"/>
        <end position="668"/>
    </location>
</feature>
<keyword evidence="5 6" id="KW-0472">Membrane</keyword>
<reference evidence="8" key="1">
    <citation type="journal article" date="2019" name="Int. J. Syst. Evol. Microbiol.">
        <title>The Global Catalogue of Microorganisms (GCM) 10K type strain sequencing project: providing services to taxonomists for standard genome sequencing and annotation.</title>
        <authorList>
            <consortium name="The Broad Institute Genomics Platform"/>
            <consortium name="The Broad Institute Genome Sequencing Center for Infectious Disease"/>
            <person name="Wu L."/>
            <person name="Ma J."/>
        </authorList>
    </citation>
    <scope>NUCLEOTIDE SEQUENCE [LARGE SCALE GENOMIC DNA]</scope>
    <source>
        <strain evidence="8">CECT 8551</strain>
    </source>
</reference>
<accession>A0ABV8EHP1</accession>
<comment type="subcellular location">
    <subcellularLocation>
        <location evidence="1">Cell membrane</location>
        <topology evidence="1">Single-pass membrane protein</topology>
    </subcellularLocation>
</comment>
<evidence type="ECO:0000256" key="1">
    <source>
        <dbReference type="ARBA" id="ARBA00004162"/>
    </source>
</evidence>
<dbReference type="Proteomes" id="UP001595766">
    <property type="component" value="Unassembled WGS sequence"/>
</dbReference>
<protein>
    <submittedName>
        <fullName evidence="7">Cellulose biosynthesis cyclic di-GMP-binding regulatory protein BcsB</fullName>
    </submittedName>
</protein>
<evidence type="ECO:0000313" key="7">
    <source>
        <dbReference type="EMBL" id="MFC3975792.1"/>
    </source>
</evidence>
<comment type="caution">
    <text evidence="7">The sequence shown here is derived from an EMBL/GenBank/DDBJ whole genome shotgun (WGS) entry which is preliminary data.</text>
</comment>